<keyword evidence="3" id="KW-0520">NAD</keyword>
<evidence type="ECO:0000259" key="6">
    <source>
        <dbReference type="Pfam" id="PF02826"/>
    </source>
</evidence>
<organism evidence="7 8">
    <name type="scientific">Catalinimonas alkaloidigena</name>
    <dbReference type="NCBI Taxonomy" id="1075417"/>
    <lineage>
        <taxon>Bacteria</taxon>
        <taxon>Pseudomonadati</taxon>
        <taxon>Bacteroidota</taxon>
        <taxon>Cytophagia</taxon>
        <taxon>Cytophagales</taxon>
        <taxon>Catalimonadaceae</taxon>
        <taxon>Catalinimonas</taxon>
    </lineage>
</organism>
<dbReference type="SUPFAM" id="SSF51735">
    <property type="entry name" value="NAD(P)-binding Rossmann-fold domains"/>
    <property type="match status" value="1"/>
</dbReference>
<keyword evidence="2 4" id="KW-0560">Oxidoreductase</keyword>
<dbReference type="EMBL" id="FNFO01000002">
    <property type="protein sequence ID" value="SDK40793.1"/>
    <property type="molecule type" value="Genomic_DNA"/>
</dbReference>
<reference evidence="7 8" key="1">
    <citation type="submission" date="2016-10" db="EMBL/GenBank/DDBJ databases">
        <authorList>
            <person name="de Groot N.N."/>
        </authorList>
    </citation>
    <scope>NUCLEOTIDE SEQUENCE [LARGE SCALE GENOMIC DNA]</scope>
    <source>
        <strain evidence="7 8">DSM 25186</strain>
    </source>
</reference>
<dbReference type="PANTHER" id="PTHR43026:SF1">
    <property type="entry name" value="2-HYDROXYACID DEHYDROGENASE HOMOLOG 1-RELATED"/>
    <property type="match status" value="1"/>
</dbReference>
<dbReference type="InterPro" id="IPR006139">
    <property type="entry name" value="D-isomer_2_OHA_DH_cat_dom"/>
</dbReference>
<dbReference type="Pfam" id="PF02826">
    <property type="entry name" value="2-Hacid_dh_C"/>
    <property type="match status" value="1"/>
</dbReference>
<sequence>MHVTFYSTRRYDERFFNAANEHFGHQLHFYDIALNTHTANFARNQTVGDAPLAVCIFVNDHADAPVLERLAAQRVELLALRSAGFNHVDLDAAQRLGLRVVRVPAYSPHSIAEHTLALVLALNRKTHRAYNRVKENNFSLDGLMGFDLYGLTVGIVGLGKIGVATARIFQGFGCRVLGYDPVQTEADHVEMGSLDTLLRESDIISLHCPLTPETHHLINADTIGQMKHGVMLINTSRGALIHTQAVVDALKREHIGYLGLDVYEEEDGLFFEDQSDKVVQDDVFMRLLTFPNVLITGHQAFFTRNAVEAIAQITLQNISDFEQGQELKNQVTPQ</sequence>
<dbReference type="RefSeq" id="WP_089680506.1">
    <property type="nucleotide sequence ID" value="NZ_FNFO01000002.1"/>
</dbReference>
<accession>A0A1G9BN04</accession>
<dbReference type="InterPro" id="IPR006140">
    <property type="entry name" value="D-isomer_DH_NAD-bd"/>
</dbReference>
<dbReference type="OrthoDB" id="1522997at2"/>
<dbReference type="PROSITE" id="PS00065">
    <property type="entry name" value="D_2_HYDROXYACID_DH_1"/>
    <property type="match status" value="1"/>
</dbReference>
<dbReference type="Gene3D" id="3.40.50.720">
    <property type="entry name" value="NAD(P)-binding Rossmann-like Domain"/>
    <property type="match status" value="2"/>
</dbReference>
<dbReference type="Pfam" id="PF00389">
    <property type="entry name" value="2-Hacid_dh"/>
    <property type="match status" value="1"/>
</dbReference>
<evidence type="ECO:0000313" key="8">
    <source>
        <dbReference type="Proteomes" id="UP000198510"/>
    </source>
</evidence>
<feature type="domain" description="D-isomer specific 2-hydroxyacid dehydrogenase NAD-binding" evidence="6">
    <location>
        <begin position="116"/>
        <end position="300"/>
    </location>
</feature>
<dbReference type="AlphaFoldDB" id="A0A1G9BN04"/>
<proteinExistence type="inferred from homology"/>
<evidence type="ECO:0000256" key="4">
    <source>
        <dbReference type="RuleBase" id="RU003719"/>
    </source>
</evidence>
<dbReference type="CDD" id="cd12183">
    <property type="entry name" value="LDH_like_2"/>
    <property type="match status" value="1"/>
</dbReference>
<evidence type="ECO:0000256" key="2">
    <source>
        <dbReference type="ARBA" id="ARBA00023002"/>
    </source>
</evidence>
<name>A0A1G9BN04_9BACT</name>
<keyword evidence="8" id="KW-1185">Reference proteome</keyword>
<gene>
    <name evidence="7" type="ORF">SAMN05421823_102663</name>
</gene>
<dbReference type="PANTHER" id="PTHR43026">
    <property type="entry name" value="2-HYDROXYACID DEHYDROGENASE HOMOLOG 1-RELATED"/>
    <property type="match status" value="1"/>
</dbReference>
<protein>
    <submittedName>
        <fullName evidence="7">D-lactate dehydrogenase</fullName>
    </submittedName>
</protein>
<dbReference type="PROSITE" id="PS00670">
    <property type="entry name" value="D_2_HYDROXYACID_DH_2"/>
    <property type="match status" value="1"/>
</dbReference>
<dbReference type="GO" id="GO:0051287">
    <property type="term" value="F:NAD binding"/>
    <property type="evidence" value="ECO:0007669"/>
    <property type="project" value="InterPro"/>
</dbReference>
<dbReference type="InterPro" id="IPR029752">
    <property type="entry name" value="D-isomer_DH_CS1"/>
</dbReference>
<evidence type="ECO:0000256" key="3">
    <source>
        <dbReference type="ARBA" id="ARBA00023027"/>
    </source>
</evidence>
<comment type="similarity">
    <text evidence="1 4">Belongs to the D-isomer specific 2-hydroxyacid dehydrogenase family.</text>
</comment>
<dbReference type="InterPro" id="IPR058205">
    <property type="entry name" value="D-LDH-like"/>
</dbReference>
<evidence type="ECO:0000259" key="5">
    <source>
        <dbReference type="Pfam" id="PF00389"/>
    </source>
</evidence>
<dbReference type="STRING" id="1075417.SAMN05421823_102663"/>
<dbReference type="GO" id="GO:0008720">
    <property type="term" value="F:D-lactate dehydrogenase (NAD+) activity"/>
    <property type="evidence" value="ECO:0007669"/>
    <property type="project" value="TreeGrafter"/>
</dbReference>
<feature type="domain" description="D-isomer specific 2-hydroxyacid dehydrogenase catalytic" evidence="5">
    <location>
        <begin position="26"/>
        <end position="331"/>
    </location>
</feature>
<dbReference type="InterPro" id="IPR029753">
    <property type="entry name" value="D-isomer_DH_CS"/>
</dbReference>
<dbReference type="SUPFAM" id="SSF52283">
    <property type="entry name" value="Formate/glycerate dehydrogenase catalytic domain-like"/>
    <property type="match status" value="1"/>
</dbReference>
<evidence type="ECO:0000256" key="1">
    <source>
        <dbReference type="ARBA" id="ARBA00005854"/>
    </source>
</evidence>
<evidence type="ECO:0000313" key="7">
    <source>
        <dbReference type="EMBL" id="SDK40793.1"/>
    </source>
</evidence>
<dbReference type="InterPro" id="IPR036291">
    <property type="entry name" value="NAD(P)-bd_dom_sf"/>
</dbReference>
<dbReference type="Proteomes" id="UP000198510">
    <property type="component" value="Unassembled WGS sequence"/>
</dbReference>